<evidence type="ECO:0000256" key="9">
    <source>
        <dbReference type="ARBA" id="ARBA00023136"/>
    </source>
</evidence>
<dbReference type="InterPro" id="IPR003593">
    <property type="entry name" value="AAA+_ATPase"/>
</dbReference>
<sequence length="496" mass="55260">MLDMSGINKSFYGVQVLKDAQLQVKSGEVHVLLGENGAGKSTLIKILSGAYQKETGKIVLDGEELGAQTPKQMIDKGVSVIYQEFNLNPYVPIYENILLGKEIASYGVIDQRASIKEAKKYLDLIGLDINPKTLVSELSVAQKQMVEIAKAISTNVKLLVLDEPTAAITDKETLRLFEIVRNLKKKGMGIIYISHRMSELFEIGDRCTVMRDGRYVKTIGLAETNIDELTKLMVGREVSFKRFHNGYIDENKVVLDVKSLCYKNLLKNINLELKQGEILGLAGLVGAGRTELAKCIIGACRRTGGSVQLMGEKLKDNDVEYSIRKGIVYLSEDRKDEGLVLMHSLTDNVVLPNLKKFGKLMLKSVKMCDVTKDYIQRLRIKTSSHTAEVRSLSGGNQQKVVIAKWLYSNADVYIFDEPTRGIDVGARDEIYNIMIDLIKNGASIIMISSDLVEVQKMCNRIIVLKEGRISGELENTDELTQEQILHYALTGGEKSE</sequence>
<dbReference type="PROSITE" id="PS50893">
    <property type="entry name" value="ABC_TRANSPORTER_2"/>
    <property type="match status" value="2"/>
</dbReference>
<evidence type="ECO:0000256" key="5">
    <source>
        <dbReference type="ARBA" id="ARBA00022737"/>
    </source>
</evidence>
<dbReference type="PROSITE" id="PS00211">
    <property type="entry name" value="ABC_TRANSPORTER_1"/>
    <property type="match status" value="1"/>
</dbReference>
<evidence type="ECO:0000259" key="10">
    <source>
        <dbReference type="PROSITE" id="PS50893"/>
    </source>
</evidence>
<evidence type="ECO:0000256" key="1">
    <source>
        <dbReference type="ARBA" id="ARBA00004202"/>
    </source>
</evidence>
<evidence type="ECO:0000256" key="2">
    <source>
        <dbReference type="ARBA" id="ARBA00022448"/>
    </source>
</evidence>
<evidence type="ECO:0000256" key="6">
    <source>
        <dbReference type="ARBA" id="ARBA00022741"/>
    </source>
</evidence>
<feature type="domain" description="ABC transporter" evidence="10">
    <location>
        <begin position="248"/>
        <end position="491"/>
    </location>
</feature>
<dbReference type="SUPFAM" id="SSF52540">
    <property type="entry name" value="P-loop containing nucleoside triphosphate hydrolases"/>
    <property type="match status" value="2"/>
</dbReference>
<comment type="caution">
    <text evidence="11">The sequence shown here is derived from an EMBL/GenBank/DDBJ whole genome shotgun (WGS) entry which is preliminary data.</text>
</comment>
<proteinExistence type="predicted"/>
<protein>
    <submittedName>
        <fullName evidence="11">Ribose transport system ATP-binding protein</fullName>
    </submittedName>
</protein>
<reference evidence="11 12" key="1">
    <citation type="submission" date="2018-06" db="EMBL/GenBank/DDBJ databases">
        <title>Genomic Encyclopedia of Type Strains, Phase I: the one thousand microbial genomes (KMG-I) project.</title>
        <authorList>
            <person name="Kyrpides N."/>
        </authorList>
    </citation>
    <scope>NUCLEOTIDE SEQUENCE [LARGE SCALE GENOMIC DNA]</scope>
    <source>
        <strain evidence="11 12">DSM 19573</strain>
    </source>
</reference>
<keyword evidence="3" id="KW-1003">Cell membrane</keyword>
<dbReference type="EMBL" id="QKMR01000002">
    <property type="protein sequence ID" value="PYG89938.1"/>
    <property type="molecule type" value="Genomic_DNA"/>
</dbReference>
<keyword evidence="4" id="KW-0762">Sugar transport</keyword>
<evidence type="ECO:0000313" key="12">
    <source>
        <dbReference type="Proteomes" id="UP000248132"/>
    </source>
</evidence>
<evidence type="ECO:0000256" key="7">
    <source>
        <dbReference type="ARBA" id="ARBA00022840"/>
    </source>
</evidence>
<dbReference type="AlphaFoldDB" id="A0A318XR39"/>
<dbReference type="InterPro" id="IPR027417">
    <property type="entry name" value="P-loop_NTPase"/>
</dbReference>
<dbReference type="PANTHER" id="PTHR43790">
    <property type="entry name" value="CARBOHYDRATE TRANSPORT ATP-BINDING PROTEIN MG119-RELATED"/>
    <property type="match status" value="1"/>
</dbReference>
<dbReference type="GO" id="GO:0005524">
    <property type="term" value="F:ATP binding"/>
    <property type="evidence" value="ECO:0007669"/>
    <property type="project" value="UniProtKB-KW"/>
</dbReference>
<dbReference type="InterPro" id="IPR050107">
    <property type="entry name" value="ABC_carbohydrate_import_ATPase"/>
</dbReference>
<dbReference type="InterPro" id="IPR017871">
    <property type="entry name" value="ABC_transporter-like_CS"/>
</dbReference>
<accession>A0A318XR39</accession>
<keyword evidence="9" id="KW-0472">Membrane</keyword>
<keyword evidence="2" id="KW-0813">Transport</keyword>
<dbReference type="Pfam" id="PF00005">
    <property type="entry name" value="ABC_tran"/>
    <property type="match status" value="2"/>
</dbReference>
<keyword evidence="7 11" id="KW-0067">ATP-binding</keyword>
<dbReference type="Gene3D" id="3.40.50.300">
    <property type="entry name" value="P-loop containing nucleotide triphosphate hydrolases"/>
    <property type="match status" value="2"/>
</dbReference>
<dbReference type="SMART" id="SM00382">
    <property type="entry name" value="AAA"/>
    <property type="match status" value="2"/>
</dbReference>
<keyword evidence="5" id="KW-0677">Repeat</keyword>
<dbReference type="GO" id="GO:0005886">
    <property type="term" value="C:plasma membrane"/>
    <property type="evidence" value="ECO:0007669"/>
    <property type="project" value="UniProtKB-SubCell"/>
</dbReference>
<dbReference type="GO" id="GO:0016887">
    <property type="term" value="F:ATP hydrolysis activity"/>
    <property type="evidence" value="ECO:0007669"/>
    <property type="project" value="InterPro"/>
</dbReference>
<keyword evidence="6" id="KW-0547">Nucleotide-binding</keyword>
<dbReference type="FunFam" id="3.40.50.300:FF:000127">
    <property type="entry name" value="Ribose import ATP-binding protein RbsA"/>
    <property type="match status" value="1"/>
</dbReference>
<evidence type="ECO:0000256" key="8">
    <source>
        <dbReference type="ARBA" id="ARBA00022967"/>
    </source>
</evidence>
<dbReference type="CDD" id="cd03216">
    <property type="entry name" value="ABC_Carb_Monos_I"/>
    <property type="match status" value="1"/>
</dbReference>
<evidence type="ECO:0000256" key="4">
    <source>
        <dbReference type="ARBA" id="ARBA00022597"/>
    </source>
</evidence>
<dbReference type="PANTHER" id="PTHR43790:SF3">
    <property type="entry name" value="D-ALLOSE IMPORT ATP-BINDING PROTEIN ALSA-RELATED"/>
    <property type="match status" value="1"/>
</dbReference>
<evidence type="ECO:0000256" key="3">
    <source>
        <dbReference type="ARBA" id="ARBA00022475"/>
    </source>
</evidence>
<comment type="subcellular location">
    <subcellularLocation>
        <location evidence="1">Cell membrane</location>
        <topology evidence="1">Peripheral membrane protein</topology>
    </subcellularLocation>
</comment>
<organism evidence="11 12">
    <name type="scientific">Ruminiclostridium sufflavum DSM 19573</name>
    <dbReference type="NCBI Taxonomy" id="1121337"/>
    <lineage>
        <taxon>Bacteria</taxon>
        <taxon>Bacillati</taxon>
        <taxon>Bacillota</taxon>
        <taxon>Clostridia</taxon>
        <taxon>Eubacteriales</taxon>
        <taxon>Oscillospiraceae</taxon>
        <taxon>Ruminiclostridium</taxon>
    </lineage>
</organism>
<dbReference type="CDD" id="cd03215">
    <property type="entry name" value="ABC_Carb_Monos_II"/>
    <property type="match status" value="1"/>
</dbReference>
<evidence type="ECO:0000313" key="11">
    <source>
        <dbReference type="EMBL" id="PYG89938.1"/>
    </source>
</evidence>
<dbReference type="Proteomes" id="UP000248132">
    <property type="component" value="Unassembled WGS sequence"/>
</dbReference>
<feature type="domain" description="ABC transporter" evidence="10">
    <location>
        <begin position="2"/>
        <end position="237"/>
    </location>
</feature>
<gene>
    <name evidence="11" type="ORF">LY28_00538</name>
</gene>
<dbReference type="InterPro" id="IPR003439">
    <property type="entry name" value="ABC_transporter-like_ATP-bd"/>
</dbReference>
<keyword evidence="8" id="KW-1278">Translocase</keyword>
<keyword evidence="12" id="KW-1185">Reference proteome</keyword>
<name>A0A318XR39_9FIRM</name>